<dbReference type="InterPro" id="IPR003661">
    <property type="entry name" value="HisK_dim/P_dom"/>
</dbReference>
<name>A0A7G6E3Y3_THEFR</name>
<dbReference type="AlphaFoldDB" id="A0A7G6E3Y3"/>
<dbReference type="KEGG" id="tfr:BR63_10990"/>
<dbReference type="SMART" id="SM00304">
    <property type="entry name" value="HAMP"/>
    <property type="match status" value="1"/>
</dbReference>
<evidence type="ECO:0000259" key="16">
    <source>
        <dbReference type="PROSITE" id="PS50109"/>
    </source>
</evidence>
<keyword evidence="9" id="KW-0418">Kinase</keyword>
<dbReference type="FunFam" id="1.10.287.130:FF:000001">
    <property type="entry name" value="Two-component sensor histidine kinase"/>
    <property type="match status" value="1"/>
</dbReference>
<dbReference type="SMART" id="SM00388">
    <property type="entry name" value="HisKA"/>
    <property type="match status" value="1"/>
</dbReference>
<keyword evidence="19" id="KW-1185">Reference proteome</keyword>
<dbReference type="InterPro" id="IPR003660">
    <property type="entry name" value="HAMP_dom"/>
</dbReference>
<dbReference type="InterPro" id="IPR036097">
    <property type="entry name" value="HisK_dim/P_sf"/>
</dbReference>
<evidence type="ECO:0000256" key="1">
    <source>
        <dbReference type="ARBA" id="ARBA00000085"/>
    </source>
</evidence>
<evidence type="ECO:0000313" key="18">
    <source>
        <dbReference type="EMBL" id="QNB46787.1"/>
    </source>
</evidence>
<dbReference type="CDD" id="cd06225">
    <property type="entry name" value="HAMP"/>
    <property type="match status" value="1"/>
</dbReference>
<dbReference type="SUPFAM" id="SSF55874">
    <property type="entry name" value="ATPase domain of HSP90 chaperone/DNA topoisomerase II/histidine kinase"/>
    <property type="match status" value="1"/>
</dbReference>
<evidence type="ECO:0000256" key="10">
    <source>
        <dbReference type="ARBA" id="ARBA00022840"/>
    </source>
</evidence>
<keyword evidence="13 15" id="KW-0472">Membrane</keyword>
<dbReference type="SUPFAM" id="SSF47384">
    <property type="entry name" value="Homodimeric domain of signal transducing histidine kinase"/>
    <property type="match status" value="1"/>
</dbReference>
<evidence type="ECO:0000256" key="4">
    <source>
        <dbReference type="ARBA" id="ARBA00022475"/>
    </source>
</evidence>
<evidence type="ECO:0000259" key="17">
    <source>
        <dbReference type="PROSITE" id="PS50885"/>
    </source>
</evidence>
<sequence>MKFNSIVTKLWIIISVLTLLVMGISGAIQTSFIEKIYYHQQSQQLVAIGKKIINLTQIADNPELLDSKLDTISNIIDGNIMIIDKKNIVQSCEGWGKSAKDLLMDANNPHHSPLTEKDMEKLFQGEMVIHKGRNDYFDTDVLSVAVPVDDTESRIGAVIIHAPLNPLAGQLATLKIITVYTGVGGIVLATILSLLFSKRISQPLLDMSKTALAMASGDFSRRVTVKSNDEISLLANSLNTLSAQLQEKLAQLERLDRTRREFVTNLSHEMKTPLSIIQAFTEALQDNLAVDENEKKQYLNNISEEVQRLRRLVTEVLDLKKMEEGYDDFEKEYVDLRVIAESLQSKFCTLVEEKGIDLSFKIDKRIPLVFCNKDRIKQVLINLIDNALRHTPGGGQVLVTISTKANNVLIEVRDTGEGIPKDDLPMIWERFYKVDKSRTRVTGGTGLGLAIVKRIVEAHGGCIEVQSKPGEGTVFTIIIPCDK</sequence>
<dbReference type="Pfam" id="PF00672">
    <property type="entry name" value="HAMP"/>
    <property type="match status" value="1"/>
</dbReference>
<evidence type="ECO:0000256" key="12">
    <source>
        <dbReference type="ARBA" id="ARBA00023012"/>
    </source>
</evidence>
<dbReference type="Gene3D" id="3.30.565.10">
    <property type="entry name" value="Histidine kinase-like ATPase, C-terminal domain"/>
    <property type="match status" value="1"/>
</dbReference>
<evidence type="ECO:0000256" key="9">
    <source>
        <dbReference type="ARBA" id="ARBA00022777"/>
    </source>
</evidence>
<evidence type="ECO:0000256" key="2">
    <source>
        <dbReference type="ARBA" id="ARBA00004651"/>
    </source>
</evidence>
<dbReference type="InterPro" id="IPR003594">
    <property type="entry name" value="HATPase_dom"/>
</dbReference>
<dbReference type="CDD" id="cd00082">
    <property type="entry name" value="HisKA"/>
    <property type="match status" value="1"/>
</dbReference>
<keyword evidence="6" id="KW-0808">Transferase</keyword>
<dbReference type="InterPro" id="IPR004358">
    <property type="entry name" value="Sig_transdc_His_kin-like_C"/>
</dbReference>
<dbReference type="RefSeq" id="WP_034420169.1">
    <property type="nucleotide sequence ID" value="NZ_CP045798.1"/>
</dbReference>
<dbReference type="InterPro" id="IPR005467">
    <property type="entry name" value="His_kinase_dom"/>
</dbReference>
<dbReference type="FunFam" id="3.30.565.10:FF:000006">
    <property type="entry name" value="Sensor histidine kinase WalK"/>
    <property type="match status" value="1"/>
</dbReference>
<reference evidence="18 19" key="1">
    <citation type="journal article" date="2019" name="Front. Microbiol.">
        <title>Thermoanaerosceptrum fracticalcis gen. nov. sp. nov., a Novel Fumarate-Fermenting Microorganism From a Deep Fractured Carbonate Aquifer of the US Great Basin.</title>
        <authorList>
            <person name="Hamilton-Brehm S.D."/>
            <person name="Stewart L.E."/>
            <person name="Zavarin M."/>
            <person name="Caldwell M."/>
            <person name="Lawson P.A."/>
            <person name="Onstott T.C."/>
            <person name="Grzymski J."/>
            <person name="Neveux I."/>
            <person name="Lollar B.S."/>
            <person name="Russell C.E."/>
            <person name="Moser D.P."/>
        </authorList>
    </citation>
    <scope>NUCLEOTIDE SEQUENCE [LARGE SCALE GENOMIC DNA]</scope>
    <source>
        <strain evidence="18 19">DRI-13</strain>
    </source>
</reference>
<evidence type="ECO:0000256" key="14">
    <source>
        <dbReference type="SAM" id="Coils"/>
    </source>
</evidence>
<keyword evidence="5" id="KW-0597">Phosphoprotein</keyword>
<evidence type="ECO:0000313" key="19">
    <source>
        <dbReference type="Proteomes" id="UP000515847"/>
    </source>
</evidence>
<dbReference type="Pfam" id="PF00512">
    <property type="entry name" value="HisKA"/>
    <property type="match status" value="1"/>
</dbReference>
<evidence type="ECO:0000256" key="11">
    <source>
        <dbReference type="ARBA" id="ARBA00022989"/>
    </source>
</evidence>
<dbReference type="InterPro" id="IPR036890">
    <property type="entry name" value="HATPase_C_sf"/>
</dbReference>
<dbReference type="Pfam" id="PF02518">
    <property type="entry name" value="HATPase_c"/>
    <property type="match status" value="1"/>
</dbReference>
<dbReference type="GO" id="GO:0005524">
    <property type="term" value="F:ATP binding"/>
    <property type="evidence" value="ECO:0007669"/>
    <property type="project" value="UniProtKB-KW"/>
</dbReference>
<dbReference type="CDD" id="cd00075">
    <property type="entry name" value="HATPase"/>
    <property type="match status" value="1"/>
</dbReference>
<dbReference type="EC" id="2.7.13.3" evidence="3"/>
<dbReference type="GO" id="GO:0005886">
    <property type="term" value="C:plasma membrane"/>
    <property type="evidence" value="ECO:0007669"/>
    <property type="project" value="UniProtKB-SubCell"/>
</dbReference>
<dbReference type="SMART" id="SM00387">
    <property type="entry name" value="HATPase_c"/>
    <property type="match status" value="1"/>
</dbReference>
<comment type="catalytic activity">
    <reaction evidence="1">
        <text>ATP + protein L-histidine = ADP + protein N-phospho-L-histidine.</text>
        <dbReference type="EC" id="2.7.13.3"/>
    </reaction>
</comment>
<dbReference type="EMBL" id="CP045798">
    <property type="protein sequence ID" value="QNB46787.1"/>
    <property type="molecule type" value="Genomic_DNA"/>
</dbReference>
<evidence type="ECO:0000256" key="15">
    <source>
        <dbReference type="SAM" id="Phobius"/>
    </source>
</evidence>
<dbReference type="GO" id="GO:0000155">
    <property type="term" value="F:phosphorelay sensor kinase activity"/>
    <property type="evidence" value="ECO:0007669"/>
    <property type="project" value="InterPro"/>
</dbReference>
<keyword evidence="11 15" id="KW-1133">Transmembrane helix</keyword>
<dbReference type="InterPro" id="IPR050398">
    <property type="entry name" value="HssS/ArlS-like"/>
</dbReference>
<feature type="domain" description="Histidine kinase" evidence="16">
    <location>
        <begin position="265"/>
        <end position="483"/>
    </location>
</feature>
<protein>
    <recommendedName>
        <fullName evidence="3">histidine kinase</fullName>
        <ecNumber evidence="3">2.7.13.3</ecNumber>
    </recommendedName>
</protein>
<feature type="transmembrane region" description="Helical" evidence="15">
    <location>
        <begin position="177"/>
        <end position="197"/>
    </location>
</feature>
<evidence type="ECO:0000256" key="6">
    <source>
        <dbReference type="ARBA" id="ARBA00022679"/>
    </source>
</evidence>
<dbReference type="OrthoDB" id="112712at2"/>
<evidence type="ECO:0000256" key="7">
    <source>
        <dbReference type="ARBA" id="ARBA00022692"/>
    </source>
</evidence>
<keyword evidence="8" id="KW-0547">Nucleotide-binding</keyword>
<gene>
    <name evidence="18" type="ORF">BR63_10990</name>
</gene>
<comment type="subcellular location">
    <subcellularLocation>
        <location evidence="2">Cell membrane</location>
        <topology evidence="2">Multi-pass membrane protein</topology>
    </subcellularLocation>
</comment>
<dbReference type="PANTHER" id="PTHR45528">
    <property type="entry name" value="SENSOR HISTIDINE KINASE CPXA"/>
    <property type="match status" value="1"/>
</dbReference>
<evidence type="ECO:0000256" key="8">
    <source>
        <dbReference type="ARBA" id="ARBA00022741"/>
    </source>
</evidence>
<accession>A0A7G6E3Y3</accession>
<dbReference type="SUPFAM" id="SSF158472">
    <property type="entry name" value="HAMP domain-like"/>
    <property type="match status" value="1"/>
</dbReference>
<dbReference type="PROSITE" id="PS50885">
    <property type="entry name" value="HAMP"/>
    <property type="match status" value="1"/>
</dbReference>
<dbReference type="Proteomes" id="UP000515847">
    <property type="component" value="Chromosome"/>
</dbReference>
<dbReference type="PANTHER" id="PTHR45528:SF1">
    <property type="entry name" value="SENSOR HISTIDINE KINASE CPXA"/>
    <property type="match status" value="1"/>
</dbReference>
<evidence type="ECO:0000256" key="13">
    <source>
        <dbReference type="ARBA" id="ARBA00023136"/>
    </source>
</evidence>
<feature type="coiled-coil region" evidence="14">
    <location>
        <begin position="235"/>
        <end position="346"/>
    </location>
</feature>
<keyword evidence="4" id="KW-1003">Cell membrane</keyword>
<dbReference type="Gene3D" id="6.10.340.10">
    <property type="match status" value="1"/>
</dbReference>
<proteinExistence type="predicted"/>
<evidence type="ECO:0000256" key="5">
    <source>
        <dbReference type="ARBA" id="ARBA00022553"/>
    </source>
</evidence>
<organism evidence="18 19">
    <name type="scientific">Thermanaerosceptrum fracticalcis</name>
    <dbReference type="NCBI Taxonomy" id="1712410"/>
    <lineage>
        <taxon>Bacteria</taxon>
        <taxon>Bacillati</taxon>
        <taxon>Bacillota</taxon>
        <taxon>Clostridia</taxon>
        <taxon>Eubacteriales</taxon>
        <taxon>Peptococcaceae</taxon>
        <taxon>Thermanaerosceptrum</taxon>
    </lineage>
</organism>
<keyword evidence="7 15" id="KW-0812">Transmembrane</keyword>
<feature type="domain" description="HAMP" evidence="17">
    <location>
        <begin position="198"/>
        <end position="250"/>
    </location>
</feature>
<keyword evidence="12" id="KW-0902">Two-component regulatory system</keyword>
<dbReference type="PRINTS" id="PR00344">
    <property type="entry name" value="BCTRLSENSOR"/>
</dbReference>
<keyword evidence="10" id="KW-0067">ATP-binding</keyword>
<dbReference type="Gene3D" id="1.10.287.130">
    <property type="match status" value="1"/>
</dbReference>
<keyword evidence="14" id="KW-0175">Coiled coil</keyword>
<dbReference type="PROSITE" id="PS50109">
    <property type="entry name" value="HIS_KIN"/>
    <property type="match status" value="1"/>
</dbReference>
<evidence type="ECO:0000256" key="3">
    <source>
        <dbReference type="ARBA" id="ARBA00012438"/>
    </source>
</evidence>